<dbReference type="Pfam" id="PF07679">
    <property type="entry name" value="I-set"/>
    <property type="match status" value="1"/>
</dbReference>
<dbReference type="InterPro" id="IPR007110">
    <property type="entry name" value="Ig-like_dom"/>
</dbReference>
<feature type="domain" description="Ig-like" evidence="5">
    <location>
        <begin position="2"/>
        <end position="87"/>
    </location>
</feature>
<evidence type="ECO:0000256" key="4">
    <source>
        <dbReference type="ARBA" id="ARBA00023319"/>
    </source>
</evidence>
<reference evidence="7" key="1">
    <citation type="submission" date="2012-08" db="EMBL/GenBank/DDBJ databases">
        <title>The Genome Sequence of Wuchereria bancrofti.</title>
        <authorList>
            <person name="Nutman T.B."/>
            <person name="Fink D.L."/>
            <person name="Russ C."/>
            <person name="Young S."/>
            <person name="Zeng Q."/>
            <person name="Koehrsen M."/>
            <person name="Alvarado L."/>
            <person name="Berlin A."/>
            <person name="Chapman S.B."/>
            <person name="Chen Z."/>
            <person name="Freedman E."/>
            <person name="Gellesch M."/>
            <person name="Goldberg J."/>
            <person name="Griggs A."/>
            <person name="Gujja S."/>
            <person name="Heilman E.R."/>
            <person name="Heiman D."/>
            <person name="Hepburn T."/>
            <person name="Howarth C."/>
            <person name="Jen D."/>
            <person name="Larson L."/>
            <person name="Lewis B."/>
            <person name="Mehta T."/>
            <person name="Park D."/>
            <person name="Pearson M."/>
            <person name="Roberts A."/>
            <person name="Saif S."/>
            <person name="Shea T."/>
            <person name="Shenoy N."/>
            <person name="Sisk P."/>
            <person name="Stolte C."/>
            <person name="Sykes S."/>
            <person name="Walk T."/>
            <person name="White J."/>
            <person name="Yandava C."/>
            <person name="Haas B."/>
            <person name="Henn M.R."/>
            <person name="Nusbaum C."/>
            <person name="Birren B."/>
        </authorList>
    </citation>
    <scope>NUCLEOTIDE SEQUENCE [LARGE SCALE GENOMIC DNA]</scope>
    <source>
        <strain evidence="7">NA</strain>
    </source>
</reference>
<evidence type="ECO:0000256" key="2">
    <source>
        <dbReference type="ARBA" id="ARBA00022737"/>
    </source>
</evidence>
<evidence type="ECO:0000313" key="6">
    <source>
        <dbReference type="EMBL" id="EJW70788.1"/>
    </source>
</evidence>
<evidence type="ECO:0000256" key="1">
    <source>
        <dbReference type="ARBA" id="ARBA00022729"/>
    </source>
</evidence>
<dbReference type="CDD" id="cd00096">
    <property type="entry name" value="Ig"/>
    <property type="match status" value="1"/>
</dbReference>
<evidence type="ECO:0000313" key="7">
    <source>
        <dbReference type="Proteomes" id="UP000004810"/>
    </source>
</evidence>
<evidence type="ECO:0000259" key="5">
    <source>
        <dbReference type="PROSITE" id="PS50835"/>
    </source>
</evidence>
<dbReference type="InterPro" id="IPR036179">
    <property type="entry name" value="Ig-like_dom_sf"/>
</dbReference>
<dbReference type="InterPro" id="IPR003599">
    <property type="entry name" value="Ig_sub"/>
</dbReference>
<keyword evidence="4" id="KW-0393">Immunoglobulin domain</keyword>
<dbReference type="SUPFAM" id="SSF48726">
    <property type="entry name" value="Immunoglobulin"/>
    <property type="match status" value="2"/>
</dbReference>
<proteinExistence type="predicted"/>
<dbReference type="PANTHER" id="PTHR12231">
    <property type="entry name" value="CTX-RELATED TYPE I TRANSMEMBRANE PROTEIN"/>
    <property type="match status" value="1"/>
</dbReference>
<feature type="non-terminal residue" evidence="6">
    <location>
        <position position="1"/>
    </location>
</feature>
<dbReference type="GO" id="GO:0043005">
    <property type="term" value="C:neuron projection"/>
    <property type="evidence" value="ECO:0007669"/>
    <property type="project" value="TreeGrafter"/>
</dbReference>
<dbReference type="Proteomes" id="UP000004810">
    <property type="component" value="Unassembled WGS sequence"/>
</dbReference>
<dbReference type="PANTHER" id="PTHR12231:SF253">
    <property type="entry name" value="DPR-INTERACTING PROTEIN ETA, ISOFORM B-RELATED"/>
    <property type="match status" value="1"/>
</dbReference>
<dbReference type="InterPro" id="IPR013783">
    <property type="entry name" value="Ig-like_fold"/>
</dbReference>
<dbReference type="AlphaFoldDB" id="J9DMD5"/>
<dbReference type="SMART" id="SM00409">
    <property type="entry name" value="IG"/>
    <property type="match status" value="1"/>
</dbReference>
<dbReference type="Gene3D" id="2.60.40.10">
    <property type="entry name" value="Immunoglobulins"/>
    <property type="match status" value="2"/>
</dbReference>
<dbReference type="PROSITE" id="PS50835">
    <property type="entry name" value="IG_LIKE"/>
    <property type="match status" value="2"/>
</dbReference>
<keyword evidence="2" id="KW-0677">Repeat</keyword>
<gene>
    <name evidence="6" type="ORF">WUBG_18304</name>
</gene>
<protein>
    <recommendedName>
        <fullName evidence="5">Ig-like domain-containing protein</fullName>
    </recommendedName>
</protein>
<feature type="domain" description="Ig-like" evidence="5">
    <location>
        <begin position="94"/>
        <end position="129"/>
    </location>
</feature>
<dbReference type="InterPro" id="IPR013098">
    <property type="entry name" value="Ig_I-set"/>
</dbReference>
<dbReference type="EMBL" id="ADBV01020570">
    <property type="protein sequence ID" value="EJW70788.1"/>
    <property type="molecule type" value="Genomic_DNA"/>
</dbReference>
<comment type="caution">
    <text evidence="6">The sequence shown here is derived from an EMBL/GenBank/DDBJ whole genome shotgun (WGS) entry which is preliminary data.</text>
</comment>
<sequence>PPRITEKPRRIIVKSGQQAELWCEAVGIPKPHITWLKDDKALSQIALDDYTDVLKSTAFFPNVSSQNGGVYTCKAENWAGTSYKDVDLIVLVPPEIHPERLNVTGNIDETIILTCNTTGVPEPVISWMKMPNIDIVGNEKSKIFNHI</sequence>
<dbReference type="InterPro" id="IPR003598">
    <property type="entry name" value="Ig_sub2"/>
</dbReference>
<evidence type="ECO:0000256" key="3">
    <source>
        <dbReference type="ARBA" id="ARBA00023157"/>
    </source>
</evidence>
<organism evidence="6 7">
    <name type="scientific">Wuchereria bancrofti</name>
    <dbReference type="NCBI Taxonomy" id="6293"/>
    <lineage>
        <taxon>Eukaryota</taxon>
        <taxon>Metazoa</taxon>
        <taxon>Ecdysozoa</taxon>
        <taxon>Nematoda</taxon>
        <taxon>Chromadorea</taxon>
        <taxon>Rhabditida</taxon>
        <taxon>Spirurina</taxon>
        <taxon>Spiruromorpha</taxon>
        <taxon>Filarioidea</taxon>
        <taxon>Onchocercidae</taxon>
        <taxon>Wuchereria</taxon>
    </lineage>
</organism>
<name>J9DMD5_WUCBA</name>
<dbReference type="SMART" id="SM00408">
    <property type="entry name" value="IGc2"/>
    <property type="match status" value="1"/>
</dbReference>
<dbReference type="InterPro" id="IPR051170">
    <property type="entry name" value="Neural/epithelial_adhesion"/>
</dbReference>
<keyword evidence="1" id="KW-0732">Signal</keyword>
<dbReference type="FunFam" id="2.60.40.10:FF:000032">
    <property type="entry name" value="palladin isoform X1"/>
    <property type="match status" value="1"/>
</dbReference>
<accession>J9DMD5</accession>
<keyword evidence="3" id="KW-1015">Disulfide bond</keyword>